<gene>
    <name evidence="6" type="ORF">SAMN05421848_0461</name>
</gene>
<sequence>MDMAGRLLLFAEVVEAGSFTRAADLRHVDRSVISRQIRQLEKELEVRLFNRSTRVVHLTDVGQELYHRALRLRTALEDARHVAEAHHSEPRGVLRINAPTDFGRRYVAPAVGLFMRRFKDMQVELQLDNAYVDVIAGGYDLVIRINDPQDSSLIARPLASNHRVICASPEFIQKHGLPESVEELLQLPAVTYSRDDLTLDYLHYYNEHNTIVRGAFNSHLRTNDPEVMVRAMLVGLCYGVMSAFMLEEGFRDGKLFPLLPELRLAPSPDIYMVYPHREFLSLKTRRFIECLQEIVGEPPIWERNMPRIGMLQGYNPMA</sequence>
<dbReference type="InterPro" id="IPR036390">
    <property type="entry name" value="WH_DNA-bd_sf"/>
</dbReference>
<dbReference type="InterPro" id="IPR000847">
    <property type="entry name" value="LysR_HTH_N"/>
</dbReference>
<dbReference type="Pfam" id="PF03466">
    <property type="entry name" value="LysR_substrate"/>
    <property type="match status" value="1"/>
</dbReference>
<evidence type="ECO:0000256" key="4">
    <source>
        <dbReference type="ARBA" id="ARBA00023163"/>
    </source>
</evidence>
<dbReference type="Gene3D" id="3.40.190.290">
    <property type="match status" value="1"/>
</dbReference>
<keyword evidence="7" id="KW-1185">Reference proteome</keyword>
<reference evidence="7" key="1">
    <citation type="submission" date="2016-10" db="EMBL/GenBank/DDBJ databases">
        <authorList>
            <person name="Varghese N."/>
            <person name="Submissions S."/>
        </authorList>
    </citation>
    <scope>NUCLEOTIDE SEQUENCE [LARGE SCALE GENOMIC DNA]</scope>
    <source>
        <strain evidence="7">DSM 23439</strain>
    </source>
</reference>
<dbReference type="EMBL" id="FOLY01000001">
    <property type="protein sequence ID" value="SFC07934.1"/>
    <property type="molecule type" value="Genomic_DNA"/>
</dbReference>
<comment type="similarity">
    <text evidence="1">Belongs to the LysR transcriptional regulatory family.</text>
</comment>
<evidence type="ECO:0000313" key="7">
    <source>
        <dbReference type="Proteomes" id="UP000199046"/>
    </source>
</evidence>
<keyword evidence="4" id="KW-0804">Transcription</keyword>
<keyword evidence="3" id="KW-0238">DNA-binding</keyword>
<accession>A0A1I1G8L7</accession>
<feature type="domain" description="HTH lysR-type" evidence="5">
    <location>
        <begin position="1"/>
        <end position="59"/>
    </location>
</feature>
<evidence type="ECO:0000313" key="6">
    <source>
        <dbReference type="EMBL" id="SFC07934.1"/>
    </source>
</evidence>
<keyword evidence="2" id="KW-0805">Transcription regulation</keyword>
<name>A0A1I1G8L7_9GAMM</name>
<dbReference type="GO" id="GO:0006351">
    <property type="term" value="P:DNA-templated transcription"/>
    <property type="evidence" value="ECO:0007669"/>
    <property type="project" value="TreeGrafter"/>
</dbReference>
<dbReference type="InterPro" id="IPR005119">
    <property type="entry name" value="LysR_subst-bd"/>
</dbReference>
<dbReference type="GO" id="GO:0003700">
    <property type="term" value="F:DNA-binding transcription factor activity"/>
    <property type="evidence" value="ECO:0007669"/>
    <property type="project" value="InterPro"/>
</dbReference>
<proteinExistence type="inferred from homology"/>
<dbReference type="InterPro" id="IPR058163">
    <property type="entry name" value="LysR-type_TF_proteobact-type"/>
</dbReference>
<dbReference type="SUPFAM" id="SSF46785">
    <property type="entry name" value="Winged helix' DNA-binding domain"/>
    <property type="match status" value="1"/>
</dbReference>
<organism evidence="6 7">
    <name type="scientific">Kushneria avicenniae</name>
    <dbReference type="NCBI Taxonomy" id="402385"/>
    <lineage>
        <taxon>Bacteria</taxon>
        <taxon>Pseudomonadati</taxon>
        <taxon>Pseudomonadota</taxon>
        <taxon>Gammaproteobacteria</taxon>
        <taxon>Oceanospirillales</taxon>
        <taxon>Halomonadaceae</taxon>
        <taxon>Kushneria</taxon>
    </lineage>
</organism>
<evidence type="ECO:0000256" key="1">
    <source>
        <dbReference type="ARBA" id="ARBA00009437"/>
    </source>
</evidence>
<dbReference type="OrthoDB" id="9786526at2"/>
<dbReference type="AlphaFoldDB" id="A0A1I1G8L7"/>
<protein>
    <submittedName>
        <fullName evidence="6">Transcriptional regulator, LysR family</fullName>
    </submittedName>
</protein>
<evidence type="ECO:0000259" key="5">
    <source>
        <dbReference type="PROSITE" id="PS50931"/>
    </source>
</evidence>
<evidence type="ECO:0000256" key="2">
    <source>
        <dbReference type="ARBA" id="ARBA00023015"/>
    </source>
</evidence>
<dbReference type="FunFam" id="1.10.10.10:FF:000001">
    <property type="entry name" value="LysR family transcriptional regulator"/>
    <property type="match status" value="1"/>
</dbReference>
<dbReference type="Proteomes" id="UP000199046">
    <property type="component" value="Unassembled WGS sequence"/>
</dbReference>
<dbReference type="GO" id="GO:0043565">
    <property type="term" value="F:sequence-specific DNA binding"/>
    <property type="evidence" value="ECO:0007669"/>
    <property type="project" value="TreeGrafter"/>
</dbReference>
<dbReference type="SUPFAM" id="SSF53850">
    <property type="entry name" value="Periplasmic binding protein-like II"/>
    <property type="match status" value="1"/>
</dbReference>
<dbReference type="CDD" id="cd08422">
    <property type="entry name" value="PBP2_CrgA_like"/>
    <property type="match status" value="1"/>
</dbReference>
<dbReference type="STRING" id="402385.SAMN05421848_0461"/>
<evidence type="ECO:0000256" key="3">
    <source>
        <dbReference type="ARBA" id="ARBA00023125"/>
    </source>
</evidence>
<dbReference type="RefSeq" id="WP_090130375.1">
    <property type="nucleotide sequence ID" value="NZ_FOLY01000001.1"/>
</dbReference>
<dbReference type="InterPro" id="IPR036388">
    <property type="entry name" value="WH-like_DNA-bd_sf"/>
</dbReference>
<dbReference type="PANTHER" id="PTHR30537">
    <property type="entry name" value="HTH-TYPE TRANSCRIPTIONAL REGULATOR"/>
    <property type="match status" value="1"/>
</dbReference>
<dbReference type="PANTHER" id="PTHR30537:SF5">
    <property type="entry name" value="HTH-TYPE TRANSCRIPTIONAL ACTIVATOR TTDR-RELATED"/>
    <property type="match status" value="1"/>
</dbReference>
<dbReference type="Gene3D" id="1.10.10.10">
    <property type="entry name" value="Winged helix-like DNA-binding domain superfamily/Winged helix DNA-binding domain"/>
    <property type="match status" value="1"/>
</dbReference>
<dbReference type="Pfam" id="PF00126">
    <property type="entry name" value="HTH_1"/>
    <property type="match status" value="1"/>
</dbReference>
<dbReference type="PROSITE" id="PS50931">
    <property type="entry name" value="HTH_LYSR"/>
    <property type="match status" value="1"/>
</dbReference>